<dbReference type="Gene3D" id="1.25.40.10">
    <property type="entry name" value="Tetratricopeptide repeat domain"/>
    <property type="match status" value="2"/>
</dbReference>
<dbReference type="Pfam" id="PF08238">
    <property type="entry name" value="Sel1"/>
    <property type="match status" value="5"/>
</dbReference>
<dbReference type="AlphaFoldDB" id="A0A3G9G5M7"/>
<gene>
    <name evidence="3" type="ORF">EM6_0105</name>
</gene>
<dbReference type="InterPro" id="IPR011990">
    <property type="entry name" value="TPR-like_helical_dom_sf"/>
</dbReference>
<feature type="transmembrane region" description="Helical" evidence="2">
    <location>
        <begin position="12"/>
        <end position="31"/>
    </location>
</feature>
<evidence type="ECO:0000256" key="2">
    <source>
        <dbReference type="SAM" id="Phobius"/>
    </source>
</evidence>
<feature type="region of interest" description="Disordered" evidence="1">
    <location>
        <begin position="277"/>
        <end position="296"/>
    </location>
</feature>
<dbReference type="SMART" id="SM00671">
    <property type="entry name" value="SEL1"/>
    <property type="match status" value="5"/>
</dbReference>
<reference evidence="4" key="1">
    <citation type="journal article" date="2017" name="Biotechnol. Biofuels">
        <title>Evaluation of environmental bacterial communities as a factor affecting the growth of duckweed Lemna minor.</title>
        <authorList>
            <person name="Ishizawa H."/>
            <person name="Kuroda M."/>
            <person name="Morikawa M."/>
            <person name="Ike M."/>
        </authorList>
    </citation>
    <scope>NUCLEOTIDE SEQUENCE [LARGE SCALE GENOMIC DNA]</scope>
    <source>
        <strain evidence="4">M6</strain>
    </source>
</reference>
<dbReference type="OrthoDB" id="8235393at2"/>
<proteinExistence type="predicted"/>
<evidence type="ECO:0000313" key="4">
    <source>
        <dbReference type="Proteomes" id="UP000278756"/>
    </source>
</evidence>
<organism evidence="3 4">
    <name type="scientific">Asticcacaulis excentricus</name>
    <dbReference type="NCBI Taxonomy" id="78587"/>
    <lineage>
        <taxon>Bacteria</taxon>
        <taxon>Pseudomonadati</taxon>
        <taxon>Pseudomonadota</taxon>
        <taxon>Alphaproteobacteria</taxon>
        <taxon>Caulobacterales</taxon>
        <taxon>Caulobacteraceae</taxon>
        <taxon>Asticcacaulis</taxon>
    </lineage>
</organism>
<dbReference type="RefSeq" id="WP_126419540.1">
    <property type="nucleotide sequence ID" value="NZ_AP018827.1"/>
</dbReference>
<dbReference type="EMBL" id="AP018827">
    <property type="protein sequence ID" value="BBF79538.1"/>
    <property type="molecule type" value="Genomic_DNA"/>
</dbReference>
<dbReference type="SUPFAM" id="SSF81901">
    <property type="entry name" value="HCP-like"/>
    <property type="match status" value="1"/>
</dbReference>
<dbReference type="InterPro" id="IPR006597">
    <property type="entry name" value="Sel1-like"/>
</dbReference>
<dbReference type="InterPro" id="IPR050767">
    <property type="entry name" value="Sel1_AlgK"/>
</dbReference>
<evidence type="ECO:0000256" key="1">
    <source>
        <dbReference type="SAM" id="MobiDB-lite"/>
    </source>
</evidence>
<keyword evidence="2" id="KW-0812">Transmembrane</keyword>
<accession>A0A3G9G5M7</accession>
<name>A0A3G9G5M7_9CAUL</name>
<feature type="compositionally biased region" description="Basic and acidic residues" evidence="1">
    <location>
        <begin position="277"/>
        <end position="287"/>
    </location>
</feature>
<dbReference type="Proteomes" id="UP000278756">
    <property type="component" value="Chromosome 1"/>
</dbReference>
<reference evidence="4" key="2">
    <citation type="journal article" date="2017" name="Plant Physiol. Biochem.">
        <title>Differential oxidative and antioxidative response of duckweed Lemna minor toward plant growth promoting/inhibiting bacteria.</title>
        <authorList>
            <person name="Ishizawa H."/>
            <person name="Kuroda M."/>
            <person name="Morikawa M."/>
            <person name="Ike M."/>
        </authorList>
    </citation>
    <scope>NUCLEOTIDE SEQUENCE [LARGE SCALE GENOMIC DNA]</scope>
    <source>
        <strain evidence="4">M6</strain>
    </source>
</reference>
<protein>
    <recommendedName>
        <fullName evidence="5">Sel1 domain protein repeat-containing protein</fullName>
    </recommendedName>
</protein>
<evidence type="ECO:0008006" key="5">
    <source>
        <dbReference type="Google" id="ProtNLM"/>
    </source>
</evidence>
<evidence type="ECO:0000313" key="3">
    <source>
        <dbReference type="EMBL" id="BBF79538.1"/>
    </source>
</evidence>
<dbReference type="PANTHER" id="PTHR11102">
    <property type="entry name" value="SEL-1-LIKE PROTEIN"/>
    <property type="match status" value="1"/>
</dbReference>
<sequence length="296" mass="32180">MRKSTGGVRAWYVLLPVILVVAVAAGVFFTGKTGPTGENEWITFIKANTGDAQAQYLSGLPYDKRRGGIDDAVRASGWYEKAAAQGHVDAQIALADLYNDDKGVANRDKAFALYKAVKAPSPDIKRKLAEFYLTGRGSVPKDVEIGERLLRESAQAGDKAAEKAWGQRLNSAGDREGAKLWLSKCADRGDTQCLTDMAYLFYNTGDQPKAISYFNRAADRGNADAQIRLSMLYFNGMAVKKDLAVAYKWALLARKGPKGSAAVSEAREAVPFIESRLTPDQKVEGQKQADAFKPAS</sequence>
<keyword evidence="2" id="KW-1133">Transmembrane helix</keyword>
<keyword evidence="2" id="KW-0472">Membrane</keyword>
<dbReference type="PANTHER" id="PTHR11102:SF160">
    <property type="entry name" value="ERAD-ASSOCIATED E3 UBIQUITIN-PROTEIN LIGASE COMPONENT HRD3"/>
    <property type="match status" value="1"/>
</dbReference>